<keyword evidence="10" id="KW-0325">Glycoprotein</keyword>
<dbReference type="RefSeq" id="XP_066912178.1">
    <property type="nucleotide sequence ID" value="XM_067056077.1"/>
</dbReference>
<dbReference type="Proteomes" id="UP000594262">
    <property type="component" value="Unplaced"/>
</dbReference>
<dbReference type="OrthoDB" id="125363at2759"/>
<dbReference type="GO" id="GO:0005886">
    <property type="term" value="C:plasma membrane"/>
    <property type="evidence" value="ECO:0007669"/>
    <property type="project" value="UniProtKB-SubCell"/>
</dbReference>
<dbReference type="InterPro" id="IPR002909">
    <property type="entry name" value="IPT_dom"/>
</dbReference>
<dbReference type="Gene3D" id="3.10.20.90">
    <property type="entry name" value="Phosphatidylinositol 3-kinase Catalytic Subunit, Chain A, domain 1"/>
    <property type="match status" value="1"/>
</dbReference>
<dbReference type="SUPFAM" id="SSF81296">
    <property type="entry name" value="E set domains"/>
    <property type="match status" value="2"/>
</dbReference>
<dbReference type="CDD" id="cd00102">
    <property type="entry name" value="IPT"/>
    <property type="match status" value="1"/>
</dbReference>
<keyword evidence="6" id="KW-0677">Repeat</keyword>
<dbReference type="PANTHER" id="PTHR22625">
    <property type="entry name" value="PLEXIN"/>
    <property type="match status" value="1"/>
</dbReference>
<dbReference type="SMART" id="SM00630">
    <property type="entry name" value="Sema"/>
    <property type="match status" value="1"/>
</dbReference>
<accession>A0A7M6DNX4</accession>
<dbReference type="InterPro" id="IPR014756">
    <property type="entry name" value="Ig_E-set"/>
</dbReference>
<comment type="subcellular location">
    <subcellularLocation>
        <location evidence="1">Cell membrane</location>
        <topology evidence="1">Single-pass type I membrane protein</topology>
    </subcellularLocation>
</comment>
<dbReference type="InterPro" id="IPR036352">
    <property type="entry name" value="Semap_dom_sf"/>
</dbReference>
<evidence type="ECO:0000256" key="1">
    <source>
        <dbReference type="ARBA" id="ARBA00004251"/>
    </source>
</evidence>
<evidence type="ECO:0000256" key="6">
    <source>
        <dbReference type="ARBA" id="ARBA00022737"/>
    </source>
</evidence>
<dbReference type="SMART" id="SM00423">
    <property type="entry name" value="PSI"/>
    <property type="match status" value="3"/>
</dbReference>
<dbReference type="InterPro" id="IPR013548">
    <property type="entry name" value="Plexin_cytoplasmic_RasGAP_dom"/>
</dbReference>
<dbReference type="InterPro" id="IPR008936">
    <property type="entry name" value="Rho_GTPase_activation_prot"/>
</dbReference>
<dbReference type="Gene3D" id="2.130.10.10">
    <property type="entry name" value="YVTN repeat-like/Quinoprotein amine dehydrogenase"/>
    <property type="match status" value="1"/>
</dbReference>
<sequence>MGCLINFVLVISHIVIIVDGEMKTLDFKATTLLIHKDNIYVGGINKLARFDSGLNRLFETSNGPVLNNKYCHPVSLEKLECMMGEKSLEPEDNINKILLYTEKPTPMIIACGSIYQGICQFLNVDTLQNITEIYKNKAYTNQIVASTSYISSNGPDASATAFINYSKSSTFIVNAKTMTIRPLRQEHLVISAVKLGNQLSEDQFLTSPDAEINYKAVYFFKKSGLAMYKVYYKSSFQIGDNVYFTTTQKNLQSSDPPNVSKIIQIKFQDNKLNDYVEMPFLCQKGGVNFNVLVSSTLKQLNSSNVFSNTSPGDYILIGIFKTEIGPKKYAVCSYVIKNLIEKANNVRKSCKDQKLVPWSEFKKQSACSDQLLSAVTEEFDGKLLYESIEEIGVVDGHEHDRGFSLYLSFPSHSIKMFHLSTKDFFQYAKEKQTGDGLFKKIEITNDHLFAISDNSIAKVPLKRCESRKTCKDCLAGPSCGWCVLEGGCTEERNCANSKKKNYFISSSFDACPNMDDIEPNVAARQDSKQVSFDVINIPTDISYQCAYNGDYKVNAKLENSKIQCSAVDFNKVPGFIASIKGDDEVDLSLIYSNKVIATSTITLYDCTSLKMCQTCTTGSYKCNWCTDSMTCSSSCQGPFVEGNSSDTADQCPQIKEVDSSYLPSDVSRSIKLVGNMLPAVKSRSSYQCHLNIEGSVQSVSAKLSNPKELICDQKAFTFSGENSTTAKLDVTYGTNQIFTNELEVLMYKCDYKRKDCSSCLASPTVLQCGWCSGTSLCGVKEQCLNRLTTICPNPIITKVTPPEISSGGNTKVIIEGTDLGVTTDDVLSVTLAGLPCTKTQDSKRNYIVCLSSYSGGPREGSVDILVRKPSGNQTGTFPNFYYREPKVTSFSPKIGTCSGGTTLRFKGNYLDVANQVEVTVGASPCKNLNATRELITCQTSARINCQTDKRRRRRKRNVGDDGIKVTMDQWDVPGLQGQTFKYEKNPSVFRLYTNKRNIHPKFITGGGQVFIVEGARFNIIQNVKIIFSTKSPLKLATFEVVCEINQEEKVICLTPNVTEVAISNKRSSFDISTDIQLDGYSQDFDEIQVLPDPLFHKFEDGVRIVKTDDLILTGEYLETIASEDVKVNIAGIPCKVTDLDRRLVCTIPPESEVLAASPYINKAPIQVLVGKGGLTYDLGFVQFFSPEDNEEQIKLIIGLTVGALFLILLIIVIACVYMRIRRKKRDRENDEQVRLRMDRMESQYARECKEAFAEYQTEITDLTHDVDQMKSPYLDFPQYAMRVLYPGVFEHDILKANINSKPEWEGSMRSLIVLLKNKDFLLNFVRTLEGQSAFQMNDRCAVASLLMVSLQDDLRYVTEILTELLKDLIKKPGKKRPKLLLRRTESVAEKLLTNWLAYTLHSFLENHVGEPLFNLFTAINILLEKEPVDAITSDARNSLSEDKLLRQKIDFKSISINVEYIHDGGEESFNGIPVLTCDTITQTKEKIIKFIYKDKPYSSWPCLEELELGFASASGAITIFKDEDSTSKVEGEYKKINSLQHYNVQDQTNLRLASGSAIQHNISLNESASALSNNTSMPSVNFSTSTPLLHHIEGNEPKLFHIVKTSDYPQEQKEDMRHSKMMAEVYLTRLLKTKETLQLFVNKLFDSIFGLHEGGRTIPPSVKYLFDFLDAQAMTLDINEDEVRHTWKNNSLPLRFWINIIKNPNFVFDIKKSNTVDSCLSVIAQLFMDSCSPDEHRLGKDSPSNKLLYAKEIPEYKKKVTKFYEDVASQDFENEDFFQILDGISKNHGAYFNSCNAARALMEYAEAYKVQLMENLERNNHSELYDRLQDIMSEMPDD</sequence>
<dbReference type="GeneID" id="136799365"/>
<dbReference type="SUPFAM" id="SSF103575">
    <property type="entry name" value="Plexin repeat"/>
    <property type="match status" value="2"/>
</dbReference>
<dbReference type="InterPro" id="IPR046800">
    <property type="entry name" value="Plexin_RBD"/>
</dbReference>
<evidence type="ECO:0000256" key="12">
    <source>
        <dbReference type="SAM" id="Phobius"/>
    </source>
</evidence>
<comment type="caution">
    <text evidence="11">Lacks conserved residue(s) required for the propagation of feature annotation.</text>
</comment>
<feature type="signal peptide" evidence="13">
    <location>
        <begin position="1"/>
        <end position="20"/>
    </location>
</feature>
<evidence type="ECO:0000256" key="13">
    <source>
        <dbReference type="SAM" id="SignalP"/>
    </source>
</evidence>
<dbReference type="InterPro" id="IPR002165">
    <property type="entry name" value="Plexin_repeat"/>
</dbReference>
<evidence type="ECO:0000256" key="7">
    <source>
        <dbReference type="ARBA" id="ARBA00022989"/>
    </source>
</evidence>
<evidence type="ECO:0000256" key="10">
    <source>
        <dbReference type="ARBA" id="ARBA00023180"/>
    </source>
</evidence>
<dbReference type="Gene3D" id="2.60.40.10">
    <property type="entry name" value="Immunoglobulins"/>
    <property type="match status" value="4"/>
</dbReference>
<dbReference type="InterPro" id="IPR016201">
    <property type="entry name" value="PSI"/>
</dbReference>
<protein>
    <recommendedName>
        <fullName evidence="14">Sema domain-containing protein</fullName>
    </recommendedName>
</protein>
<proteinExistence type="inferred from homology"/>
<dbReference type="SUPFAM" id="SSF101912">
    <property type="entry name" value="Sema domain"/>
    <property type="match status" value="1"/>
</dbReference>
<dbReference type="Gene3D" id="3.30.1680.10">
    <property type="entry name" value="ligand-binding face of the semaphorins, domain 2"/>
    <property type="match status" value="1"/>
</dbReference>
<feature type="transmembrane region" description="Helical" evidence="12">
    <location>
        <begin position="1195"/>
        <end position="1217"/>
    </location>
</feature>
<evidence type="ECO:0000256" key="9">
    <source>
        <dbReference type="ARBA" id="ARBA00023157"/>
    </source>
</evidence>
<dbReference type="CDD" id="cd12205">
    <property type="entry name" value="RasGAP_plexin"/>
    <property type="match status" value="1"/>
</dbReference>
<dbReference type="GO" id="GO:0030334">
    <property type="term" value="P:regulation of cell migration"/>
    <property type="evidence" value="ECO:0007669"/>
    <property type="project" value="TreeGrafter"/>
</dbReference>
<dbReference type="Pfam" id="PF01833">
    <property type="entry name" value="TIG"/>
    <property type="match status" value="2"/>
</dbReference>
<dbReference type="Pfam" id="PF08337">
    <property type="entry name" value="Plexin_cytopl"/>
    <property type="match status" value="1"/>
</dbReference>
<dbReference type="PANTHER" id="PTHR22625:SF70">
    <property type="entry name" value="PLEXIN A, ISOFORM A"/>
    <property type="match status" value="1"/>
</dbReference>
<dbReference type="GO" id="GO:0017154">
    <property type="term" value="F:semaphorin receptor activity"/>
    <property type="evidence" value="ECO:0007669"/>
    <property type="project" value="InterPro"/>
</dbReference>
<dbReference type="EnsemblMetazoa" id="CLYHEMT019036.1">
    <property type="protein sequence ID" value="CLYHEMP019036.1"/>
    <property type="gene ID" value="CLYHEMG019036"/>
</dbReference>
<evidence type="ECO:0000256" key="11">
    <source>
        <dbReference type="PROSITE-ProRule" id="PRU00352"/>
    </source>
</evidence>
<keyword evidence="8 12" id="KW-0472">Membrane</keyword>
<evidence type="ECO:0000256" key="2">
    <source>
        <dbReference type="ARBA" id="ARBA00010297"/>
    </source>
</evidence>
<dbReference type="PROSITE" id="PS51004">
    <property type="entry name" value="SEMA"/>
    <property type="match status" value="1"/>
</dbReference>
<dbReference type="SUPFAM" id="SSF48350">
    <property type="entry name" value="GTPase activation domain, GAP"/>
    <property type="match status" value="1"/>
</dbReference>
<keyword evidence="5 13" id="KW-0732">Signal</keyword>
<evidence type="ECO:0000256" key="4">
    <source>
        <dbReference type="ARBA" id="ARBA00022692"/>
    </source>
</evidence>
<dbReference type="Pfam" id="PF18020">
    <property type="entry name" value="TIG_2"/>
    <property type="match status" value="1"/>
</dbReference>
<dbReference type="Pfam" id="PF20170">
    <property type="entry name" value="Plexin_RBD"/>
    <property type="match status" value="1"/>
</dbReference>
<evidence type="ECO:0000313" key="15">
    <source>
        <dbReference type="EnsemblMetazoa" id="CLYHEMP019036.1"/>
    </source>
</evidence>
<comment type="similarity">
    <text evidence="2">Belongs to the plexin family.</text>
</comment>
<organism evidence="15 16">
    <name type="scientific">Clytia hemisphaerica</name>
    <dbReference type="NCBI Taxonomy" id="252671"/>
    <lineage>
        <taxon>Eukaryota</taxon>
        <taxon>Metazoa</taxon>
        <taxon>Cnidaria</taxon>
        <taxon>Hydrozoa</taxon>
        <taxon>Hydroidolina</taxon>
        <taxon>Leptothecata</taxon>
        <taxon>Obeliida</taxon>
        <taxon>Clytiidae</taxon>
        <taxon>Clytia</taxon>
    </lineage>
</organism>
<keyword evidence="16" id="KW-1185">Reference proteome</keyword>
<dbReference type="InterPro" id="IPR013783">
    <property type="entry name" value="Ig-like_fold"/>
</dbReference>
<keyword evidence="4 12" id="KW-0812">Transmembrane</keyword>
<dbReference type="InterPro" id="IPR001627">
    <property type="entry name" value="Semap_dom"/>
</dbReference>
<reference evidence="15" key="1">
    <citation type="submission" date="2021-01" db="UniProtKB">
        <authorList>
            <consortium name="EnsemblMetazoa"/>
        </authorList>
    </citation>
    <scope>IDENTIFICATION</scope>
</reference>
<evidence type="ECO:0000256" key="8">
    <source>
        <dbReference type="ARBA" id="ARBA00023136"/>
    </source>
</evidence>
<dbReference type="Gene3D" id="1.10.506.10">
    <property type="entry name" value="GTPase Activation - p120gap, domain 1"/>
    <property type="match status" value="1"/>
</dbReference>
<evidence type="ECO:0000313" key="16">
    <source>
        <dbReference type="Proteomes" id="UP000594262"/>
    </source>
</evidence>
<dbReference type="InterPro" id="IPR015943">
    <property type="entry name" value="WD40/YVTN_repeat-like_dom_sf"/>
</dbReference>
<keyword evidence="3" id="KW-1003">Cell membrane</keyword>
<evidence type="ECO:0000256" key="5">
    <source>
        <dbReference type="ARBA" id="ARBA00022729"/>
    </source>
</evidence>
<feature type="domain" description="Sema" evidence="14">
    <location>
        <begin position="1"/>
        <end position="461"/>
    </location>
</feature>
<dbReference type="SMART" id="SM00429">
    <property type="entry name" value="IPT"/>
    <property type="match status" value="2"/>
</dbReference>
<dbReference type="InterPro" id="IPR041362">
    <property type="entry name" value="TIG2_plexin"/>
</dbReference>
<evidence type="ECO:0000259" key="14">
    <source>
        <dbReference type="PROSITE" id="PS51004"/>
    </source>
</evidence>
<dbReference type="GO" id="GO:0002116">
    <property type="term" value="C:semaphorin receptor complex"/>
    <property type="evidence" value="ECO:0007669"/>
    <property type="project" value="TreeGrafter"/>
</dbReference>
<keyword evidence="9" id="KW-1015">Disulfide bond</keyword>
<dbReference type="Pfam" id="PF01437">
    <property type="entry name" value="PSI"/>
    <property type="match status" value="1"/>
</dbReference>
<name>A0A7M6DNX4_9CNID</name>
<feature type="chain" id="PRO_5029805842" description="Sema domain-containing protein" evidence="13">
    <location>
        <begin position="21"/>
        <end position="1838"/>
    </location>
</feature>
<dbReference type="InterPro" id="IPR031148">
    <property type="entry name" value="Plexin"/>
</dbReference>
<evidence type="ECO:0000256" key="3">
    <source>
        <dbReference type="ARBA" id="ARBA00022475"/>
    </source>
</evidence>
<keyword evidence="7 12" id="KW-1133">Transmembrane helix</keyword>